<organism evidence="1 2">
    <name type="scientific">Tieghemiomyces parasiticus</name>
    <dbReference type="NCBI Taxonomy" id="78921"/>
    <lineage>
        <taxon>Eukaryota</taxon>
        <taxon>Fungi</taxon>
        <taxon>Fungi incertae sedis</taxon>
        <taxon>Zoopagomycota</taxon>
        <taxon>Kickxellomycotina</taxon>
        <taxon>Dimargaritomycetes</taxon>
        <taxon>Dimargaritales</taxon>
        <taxon>Dimargaritaceae</taxon>
        <taxon>Tieghemiomyces</taxon>
    </lineage>
</organism>
<proteinExistence type="predicted"/>
<comment type="caution">
    <text evidence="1">The sequence shown here is derived from an EMBL/GenBank/DDBJ whole genome shotgun (WGS) entry which is preliminary data.</text>
</comment>
<dbReference type="Proteomes" id="UP001150569">
    <property type="component" value="Unassembled WGS sequence"/>
</dbReference>
<evidence type="ECO:0000313" key="1">
    <source>
        <dbReference type="EMBL" id="KAJ1918166.1"/>
    </source>
</evidence>
<accession>A0A9W8A1Q5</accession>
<name>A0A9W8A1Q5_9FUNG</name>
<feature type="non-terminal residue" evidence="1">
    <location>
        <position position="69"/>
    </location>
</feature>
<evidence type="ECO:0000313" key="2">
    <source>
        <dbReference type="Proteomes" id="UP001150569"/>
    </source>
</evidence>
<keyword evidence="2" id="KW-1185">Reference proteome</keyword>
<gene>
    <name evidence="1" type="ORF">IWQ60_007577</name>
</gene>
<sequence length="69" mass="7363">MISLMTSTTSGYVLPTKFLEEVSGASDYRLDSIVTGGALKMTLTQLRPTEATPYLSVKPPGVKIPTTLS</sequence>
<protein>
    <submittedName>
        <fullName evidence="1">Uncharacterized protein</fullName>
    </submittedName>
</protein>
<reference evidence="1" key="1">
    <citation type="submission" date="2022-07" db="EMBL/GenBank/DDBJ databases">
        <title>Phylogenomic reconstructions and comparative analyses of Kickxellomycotina fungi.</title>
        <authorList>
            <person name="Reynolds N.K."/>
            <person name="Stajich J.E."/>
            <person name="Barry K."/>
            <person name="Grigoriev I.V."/>
            <person name="Crous P."/>
            <person name="Smith M.E."/>
        </authorList>
    </citation>
    <scope>NUCLEOTIDE SEQUENCE</scope>
    <source>
        <strain evidence="1">RSA 861</strain>
    </source>
</reference>
<dbReference type="AlphaFoldDB" id="A0A9W8A1Q5"/>
<dbReference type="EMBL" id="JANBPT010000514">
    <property type="protein sequence ID" value="KAJ1918166.1"/>
    <property type="molecule type" value="Genomic_DNA"/>
</dbReference>